<evidence type="ECO:0000313" key="1">
    <source>
        <dbReference type="EMBL" id="GAA2341471.1"/>
    </source>
</evidence>
<dbReference type="Proteomes" id="UP001501444">
    <property type="component" value="Unassembled WGS sequence"/>
</dbReference>
<sequence length="99" mass="10389">MYNSYLCQLIVSVLRIERPAAITQDGEPTGASALEAIALAAIVARGCRRPEAELDSLERPQRCSCQQQCMGGSLLHGGAGLAEPIGTHAATLVLQGDQV</sequence>
<name>A0ABN3G0A1_9ACTN</name>
<accession>A0ABN3G0A1</accession>
<protein>
    <submittedName>
        <fullName evidence="1">Uncharacterized protein</fullName>
    </submittedName>
</protein>
<gene>
    <name evidence="1" type="ORF">GCM10010170_025020</name>
</gene>
<evidence type="ECO:0000313" key="2">
    <source>
        <dbReference type="Proteomes" id="UP001501444"/>
    </source>
</evidence>
<organism evidence="1 2">
    <name type="scientific">Dactylosporangium salmoneum</name>
    <dbReference type="NCBI Taxonomy" id="53361"/>
    <lineage>
        <taxon>Bacteria</taxon>
        <taxon>Bacillati</taxon>
        <taxon>Actinomycetota</taxon>
        <taxon>Actinomycetes</taxon>
        <taxon>Micromonosporales</taxon>
        <taxon>Micromonosporaceae</taxon>
        <taxon>Dactylosporangium</taxon>
    </lineage>
</organism>
<comment type="caution">
    <text evidence="1">The sequence shown here is derived from an EMBL/GenBank/DDBJ whole genome shotgun (WGS) entry which is preliminary data.</text>
</comment>
<proteinExistence type="predicted"/>
<keyword evidence="2" id="KW-1185">Reference proteome</keyword>
<dbReference type="EMBL" id="BAAARV010000021">
    <property type="protein sequence ID" value="GAA2341471.1"/>
    <property type="molecule type" value="Genomic_DNA"/>
</dbReference>
<reference evidence="1 2" key="1">
    <citation type="journal article" date="2019" name="Int. J. Syst. Evol. Microbiol.">
        <title>The Global Catalogue of Microorganisms (GCM) 10K type strain sequencing project: providing services to taxonomists for standard genome sequencing and annotation.</title>
        <authorList>
            <consortium name="The Broad Institute Genomics Platform"/>
            <consortium name="The Broad Institute Genome Sequencing Center for Infectious Disease"/>
            <person name="Wu L."/>
            <person name="Ma J."/>
        </authorList>
    </citation>
    <scope>NUCLEOTIDE SEQUENCE [LARGE SCALE GENOMIC DNA]</scope>
    <source>
        <strain evidence="1 2">JCM 3272</strain>
    </source>
</reference>